<dbReference type="PANTHER" id="PTHR37533:SF2">
    <property type="entry name" value="FLAGELLAR HOOK-LENGTH CONTROL PROTEIN"/>
    <property type="match status" value="1"/>
</dbReference>
<feature type="compositionally biased region" description="Polar residues" evidence="1">
    <location>
        <begin position="99"/>
        <end position="110"/>
    </location>
</feature>
<gene>
    <name evidence="3" type="primary">fliK</name>
    <name evidence="3" type="ORF">PCIT_a0493</name>
</gene>
<keyword evidence="3" id="KW-0966">Cell projection</keyword>
<dbReference type="RefSeq" id="WP_010364921.1">
    <property type="nucleotide sequence ID" value="NZ_AHBZ03000014.1"/>
</dbReference>
<feature type="compositionally biased region" description="Basic and acidic residues" evidence="1">
    <location>
        <begin position="48"/>
        <end position="62"/>
    </location>
</feature>
<comment type="caution">
    <text evidence="3">The sequence shown here is derived from an EMBL/GenBank/DDBJ whole genome shotgun (WGS) entry which is preliminary data.</text>
</comment>
<reference evidence="3" key="1">
    <citation type="journal article" date="2012" name="J. Bacteriol.">
        <title>Genome sequences of type strains of seven species of the marine bacterium Pseudoalteromonas.</title>
        <authorList>
            <person name="Xie B.B."/>
            <person name="Shu Y.L."/>
            <person name="Qin Q.L."/>
            <person name="Rong J.C."/>
            <person name="Zhang X.Y."/>
            <person name="Chen X.L."/>
            <person name="Shi M."/>
            <person name="He H.L."/>
            <person name="Zhou B.C."/>
            <person name="Zhang Y.Z."/>
        </authorList>
    </citation>
    <scope>NUCLEOTIDE SEQUENCE</scope>
    <source>
        <strain evidence="3">DSM 8771</strain>
    </source>
</reference>
<dbReference type="InterPro" id="IPR038610">
    <property type="entry name" value="FliK-like_C_sf"/>
</dbReference>
<feature type="compositionally biased region" description="Polar residues" evidence="1">
    <location>
        <begin position="257"/>
        <end position="270"/>
    </location>
</feature>
<feature type="compositionally biased region" description="Basic and acidic residues" evidence="1">
    <location>
        <begin position="72"/>
        <end position="82"/>
    </location>
</feature>
<feature type="domain" description="Flagellar hook-length control protein-like C-terminal" evidence="2">
    <location>
        <begin position="527"/>
        <end position="608"/>
    </location>
</feature>
<feature type="compositionally biased region" description="Polar residues" evidence="1">
    <location>
        <begin position="631"/>
        <end position="644"/>
    </location>
</feature>
<feature type="compositionally biased region" description="Polar residues" evidence="1">
    <location>
        <begin position="599"/>
        <end position="621"/>
    </location>
</feature>
<dbReference type="Gene3D" id="3.30.750.140">
    <property type="match status" value="1"/>
</dbReference>
<evidence type="ECO:0000313" key="3">
    <source>
        <dbReference type="EMBL" id="KAF7774100.1"/>
    </source>
</evidence>
<evidence type="ECO:0000256" key="1">
    <source>
        <dbReference type="SAM" id="MobiDB-lite"/>
    </source>
</evidence>
<keyword evidence="3" id="KW-0282">Flagellum</keyword>
<accession>A0AAD4FT37</accession>
<keyword evidence="3" id="KW-0969">Cilium</keyword>
<dbReference type="InterPro" id="IPR052563">
    <property type="entry name" value="FliK"/>
</dbReference>
<feature type="region of interest" description="Disordered" evidence="1">
    <location>
        <begin position="48"/>
        <end position="274"/>
    </location>
</feature>
<reference evidence="3" key="2">
    <citation type="submission" date="2015-03" db="EMBL/GenBank/DDBJ databases">
        <title>Genome sequence of Pseudoalteromonas citrea.</title>
        <authorList>
            <person name="Xie B.-B."/>
            <person name="Rong J.-C."/>
            <person name="Qin Q.-L."/>
            <person name="Zhang Y.-Z."/>
        </authorList>
    </citation>
    <scope>NUCLEOTIDE SEQUENCE</scope>
    <source>
        <strain evidence="3">DSM 8771</strain>
    </source>
</reference>
<dbReference type="EMBL" id="AHBZ03000014">
    <property type="protein sequence ID" value="KAF7774100.1"/>
    <property type="molecule type" value="Genomic_DNA"/>
</dbReference>
<organism evidence="3 4">
    <name type="scientific">Pseudoalteromonas citrea</name>
    <dbReference type="NCBI Taxonomy" id="43655"/>
    <lineage>
        <taxon>Bacteria</taxon>
        <taxon>Pseudomonadati</taxon>
        <taxon>Pseudomonadota</taxon>
        <taxon>Gammaproteobacteria</taxon>
        <taxon>Alteromonadales</taxon>
        <taxon>Pseudoalteromonadaceae</taxon>
        <taxon>Pseudoalteromonas</taxon>
    </lineage>
</organism>
<dbReference type="PANTHER" id="PTHR37533">
    <property type="entry name" value="FLAGELLAR HOOK-LENGTH CONTROL PROTEIN"/>
    <property type="match status" value="1"/>
</dbReference>
<dbReference type="Proteomes" id="UP000016487">
    <property type="component" value="Unassembled WGS sequence"/>
</dbReference>
<sequence length="652" mass="71269">MLNMKSDLALHNKEYSERLISEEQKALAADEEFAHELNKYEEHVACQYKEKPERVDGNEEHSQSYSTGEASHAGDVESEHVKSTSVNEEGSTDFLAQINAAQQQSTSIQNHTDKDASVTRSQLSQVAQAIEKAKHGQAPQGVPPAEIDAEQNLNSVLMTQEKMHSSPRSDKPLIEALSKQAAGDPKEVNASDKEGAVSDDIQEKEVKTKPEARSYLDTLLGNKDKVHKDSAAKQPKLAGVETNETLMGKDEKKIAIDSSNVNKASNSEQSGGKKVLLDNAEVSITAPTHSTKSAELLQKVETPLTDELGYTQLNGTDKKALQSLIRDAIESGKLSPEGTKQAELTLQAMKNLDKEKLDKATLSSEVERPAGLGSEGSIEQFKDVTKPVVKKSDVAPSPLIAAKVGDDSSRSHEVKALQEQNIKDQQIFDELIYKSENVTSKVPVSTQVEHLFKAVMQPLNPQAHLTQGQSSTGLNDFNNTIQILDSMQNQQVNINQQSATSGKMLVDPEIQQAINIARNDAAKVLQEKVSMMLNLNNKQAEIRLDPPELGSMQIRIRSDAEQAQVNFVVQNQQAKEALEQSMPKLKEMLAEQGIELGESNIQQENSGADQEQSDNNQQQGHSALANHNDEAQNSPQLVTSSSDEGSGIDYYA</sequence>
<dbReference type="AlphaFoldDB" id="A0AAD4FT37"/>
<name>A0AAD4FT37_9GAMM</name>
<feature type="compositionally biased region" description="Basic and acidic residues" evidence="1">
    <location>
        <begin position="222"/>
        <end position="231"/>
    </location>
</feature>
<dbReference type="CDD" id="cd17470">
    <property type="entry name" value="T3SS_Flik_C"/>
    <property type="match status" value="1"/>
</dbReference>
<dbReference type="Pfam" id="PF02120">
    <property type="entry name" value="Flg_hook"/>
    <property type="match status" value="1"/>
</dbReference>
<evidence type="ECO:0000259" key="2">
    <source>
        <dbReference type="Pfam" id="PF02120"/>
    </source>
</evidence>
<feature type="compositionally biased region" description="Basic and acidic residues" evidence="1">
    <location>
        <begin position="161"/>
        <end position="173"/>
    </location>
</feature>
<feature type="region of interest" description="Disordered" evidence="1">
    <location>
        <begin position="594"/>
        <end position="652"/>
    </location>
</feature>
<feature type="compositionally biased region" description="Basic and acidic residues" evidence="1">
    <location>
        <begin position="184"/>
        <end position="214"/>
    </location>
</feature>
<dbReference type="InterPro" id="IPR021136">
    <property type="entry name" value="Flagellar_hook_control-like_C"/>
</dbReference>
<proteinExistence type="predicted"/>
<feature type="compositionally biased region" description="Polar residues" evidence="1">
    <location>
        <begin position="118"/>
        <end position="127"/>
    </location>
</feature>
<protein>
    <submittedName>
        <fullName evidence="3">Flagellar hook-length control protein FliK</fullName>
    </submittedName>
</protein>
<evidence type="ECO:0000313" key="4">
    <source>
        <dbReference type="Proteomes" id="UP000016487"/>
    </source>
</evidence>